<accession>A0AAE1DJQ1</accession>
<sequence>MGWRWVLVIDAENSVDGYSPFHHLDTYFPFKRAESVAHPAHSVCLVLSEQHGQVQSQRTMFHFALGEVKRRRVIVWVDLSNGVIVWVDLSNGVIVWVDLSNGVIVWVDLSNGLIVWVDLSNGVIVWVDLSNGVIVWVGLTGGLLYGWTCPMELLYGWASPQGLFLSTGITVIETKRAVLLLPERGVCMFCETKETDVNDDLHGSSRFSMTRDLPRRSIRRKDIELVKSTWAGLRRSV</sequence>
<dbReference type="AlphaFoldDB" id="A0AAE1DJQ1"/>
<gene>
    <name evidence="1" type="ORF">RRG08_018312</name>
</gene>
<evidence type="ECO:0000313" key="1">
    <source>
        <dbReference type="EMBL" id="KAK3772320.1"/>
    </source>
</evidence>
<protein>
    <submittedName>
        <fullName evidence="1">Uncharacterized protein</fullName>
    </submittedName>
</protein>
<dbReference type="EMBL" id="JAWDGP010003635">
    <property type="protein sequence ID" value="KAK3772320.1"/>
    <property type="molecule type" value="Genomic_DNA"/>
</dbReference>
<keyword evidence="2" id="KW-1185">Reference proteome</keyword>
<organism evidence="1 2">
    <name type="scientific">Elysia crispata</name>
    <name type="common">lettuce slug</name>
    <dbReference type="NCBI Taxonomy" id="231223"/>
    <lineage>
        <taxon>Eukaryota</taxon>
        <taxon>Metazoa</taxon>
        <taxon>Spiralia</taxon>
        <taxon>Lophotrochozoa</taxon>
        <taxon>Mollusca</taxon>
        <taxon>Gastropoda</taxon>
        <taxon>Heterobranchia</taxon>
        <taxon>Euthyneura</taxon>
        <taxon>Panpulmonata</taxon>
        <taxon>Sacoglossa</taxon>
        <taxon>Placobranchoidea</taxon>
        <taxon>Plakobranchidae</taxon>
        <taxon>Elysia</taxon>
    </lineage>
</organism>
<proteinExistence type="predicted"/>
<dbReference type="SUPFAM" id="SSF101898">
    <property type="entry name" value="NHL repeat"/>
    <property type="match status" value="1"/>
</dbReference>
<name>A0AAE1DJQ1_9GAST</name>
<dbReference type="Proteomes" id="UP001283361">
    <property type="component" value="Unassembled WGS sequence"/>
</dbReference>
<reference evidence="1" key="1">
    <citation type="journal article" date="2023" name="G3 (Bethesda)">
        <title>A reference genome for the long-term kleptoplast-retaining sea slug Elysia crispata morphotype clarki.</title>
        <authorList>
            <person name="Eastman K.E."/>
            <person name="Pendleton A.L."/>
            <person name="Shaikh M.A."/>
            <person name="Suttiyut T."/>
            <person name="Ogas R."/>
            <person name="Tomko P."/>
            <person name="Gavelis G."/>
            <person name="Widhalm J.R."/>
            <person name="Wisecaver J.H."/>
        </authorList>
    </citation>
    <scope>NUCLEOTIDE SEQUENCE</scope>
    <source>
        <strain evidence="1">ECLA1</strain>
    </source>
</reference>
<comment type="caution">
    <text evidence="1">The sequence shown here is derived from an EMBL/GenBank/DDBJ whole genome shotgun (WGS) entry which is preliminary data.</text>
</comment>
<evidence type="ECO:0000313" key="2">
    <source>
        <dbReference type="Proteomes" id="UP001283361"/>
    </source>
</evidence>